<keyword evidence="6" id="KW-1185">Reference proteome</keyword>
<dbReference type="EMBL" id="CAXAMM010000621">
    <property type="protein sequence ID" value="CAK8988239.1"/>
    <property type="molecule type" value="Genomic_DNA"/>
</dbReference>
<reference evidence="4 6" key="1">
    <citation type="submission" date="2024-02" db="EMBL/GenBank/DDBJ databases">
        <authorList>
            <person name="Chen Y."/>
            <person name="Shah S."/>
            <person name="Dougan E. K."/>
            <person name="Thang M."/>
            <person name="Chan C."/>
        </authorList>
    </citation>
    <scope>NUCLEOTIDE SEQUENCE [LARGE SCALE GENOMIC DNA]</scope>
</reference>
<sequence length="131" mass="14733">MNVKVVIIGTAGLYVDNDDMDPVTDPAVIAPLDLFASSREEEDSFACYIDSPLLRPIELQGGFITFRYNSDENQLYVVTEYDSPRRLTRSELDALIQYTTDQWSDGLGESLECPYVSENHLCLDLAPECQT</sequence>
<evidence type="ECO:0000313" key="2">
    <source>
        <dbReference type="EMBL" id="CAK8993363.1"/>
    </source>
</evidence>
<comment type="caution">
    <text evidence="4">The sequence shown here is derived from an EMBL/GenBank/DDBJ whole genome shotgun (WGS) entry which is preliminary data.</text>
</comment>
<name>A0ABP0LCV5_9DINO</name>
<dbReference type="EMBL" id="CAXAMM010015538">
    <property type="protein sequence ID" value="CAK9036514.1"/>
    <property type="molecule type" value="Genomic_DNA"/>
</dbReference>
<gene>
    <name evidence="1" type="ORF">SCF082_LOCUS1309</name>
    <name evidence="4" type="ORF">SCF082_LOCUS21730</name>
    <name evidence="5" type="ORF">SCF082_LOCUS21764</name>
    <name evidence="2" type="ORF">SCF082_LOCUS3475</name>
    <name evidence="3" type="ORF">SCF082_LOCUS6808</name>
</gene>
<dbReference type="EMBL" id="CAXAMM010003766">
    <property type="protein sequence ID" value="CAK9001151.1"/>
    <property type="molecule type" value="Genomic_DNA"/>
</dbReference>
<evidence type="ECO:0000313" key="4">
    <source>
        <dbReference type="EMBL" id="CAK9036424.1"/>
    </source>
</evidence>
<evidence type="ECO:0000313" key="5">
    <source>
        <dbReference type="EMBL" id="CAK9036514.1"/>
    </source>
</evidence>
<proteinExistence type="predicted"/>
<protein>
    <submittedName>
        <fullName evidence="4">Uncharacterized protein</fullName>
    </submittedName>
</protein>
<accession>A0ABP0LCV5</accession>
<evidence type="ECO:0000313" key="1">
    <source>
        <dbReference type="EMBL" id="CAK8988239.1"/>
    </source>
</evidence>
<evidence type="ECO:0000313" key="3">
    <source>
        <dbReference type="EMBL" id="CAK9001151.1"/>
    </source>
</evidence>
<dbReference type="Proteomes" id="UP001642464">
    <property type="component" value="Unassembled WGS sequence"/>
</dbReference>
<evidence type="ECO:0000313" key="6">
    <source>
        <dbReference type="Proteomes" id="UP001642464"/>
    </source>
</evidence>
<dbReference type="EMBL" id="CAXAMM010001766">
    <property type="protein sequence ID" value="CAK8993363.1"/>
    <property type="molecule type" value="Genomic_DNA"/>
</dbReference>
<feature type="non-terminal residue" evidence="4">
    <location>
        <position position="131"/>
    </location>
</feature>
<organism evidence="4 6">
    <name type="scientific">Durusdinium trenchii</name>
    <dbReference type="NCBI Taxonomy" id="1381693"/>
    <lineage>
        <taxon>Eukaryota</taxon>
        <taxon>Sar</taxon>
        <taxon>Alveolata</taxon>
        <taxon>Dinophyceae</taxon>
        <taxon>Suessiales</taxon>
        <taxon>Symbiodiniaceae</taxon>
        <taxon>Durusdinium</taxon>
    </lineage>
</organism>
<dbReference type="EMBL" id="CAXAMM010015481">
    <property type="protein sequence ID" value="CAK9036424.1"/>
    <property type="molecule type" value="Genomic_DNA"/>
</dbReference>